<evidence type="ECO:0000256" key="8">
    <source>
        <dbReference type="ARBA" id="ARBA00023029"/>
    </source>
</evidence>
<dbReference type="InterPro" id="IPR036388">
    <property type="entry name" value="WH-like_DNA-bd_sf"/>
</dbReference>
<dbReference type="InterPro" id="IPR013049">
    <property type="entry name" value="Spo11/TopoVI_A_N"/>
</dbReference>
<gene>
    <name evidence="14" type="ORF">WBA_LOCUS4465</name>
</gene>
<dbReference type="InterPro" id="IPR034136">
    <property type="entry name" value="TOPRIM_Topo6A/Spo11"/>
</dbReference>
<keyword evidence="9" id="KW-0238">DNA-binding</keyword>
<organism evidence="14 15">
    <name type="scientific">Wuchereria bancrofti</name>
    <dbReference type="NCBI Taxonomy" id="6293"/>
    <lineage>
        <taxon>Eukaryota</taxon>
        <taxon>Metazoa</taxon>
        <taxon>Ecdysozoa</taxon>
        <taxon>Nematoda</taxon>
        <taxon>Chromadorea</taxon>
        <taxon>Rhabditida</taxon>
        <taxon>Spirurina</taxon>
        <taxon>Spiruromorpha</taxon>
        <taxon>Filarioidea</taxon>
        <taxon>Onchocercidae</taxon>
        <taxon>Wuchereria</taxon>
    </lineage>
</organism>
<dbReference type="GO" id="GO:0005524">
    <property type="term" value="F:ATP binding"/>
    <property type="evidence" value="ECO:0007669"/>
    <property type="project" value="InterPro"/>
</dbReference>
<proteinExistence type="inferred from homology"/>
<dbReference type="PRINTS" id="PR01550">
    <property type="entry name" value="TOP6AFAMILY"/>
</dbReference>
<evidence type="ECO:0000256" key="11">
    <source>
        <dbReference type="ARBA" id="ARBA00023242"/>
    </source>
</evidence>
<dbReference type="Gene3D" id="1.10.10.10">
    <property type="entry name" value="Winged helix-like DNA-binding domain superfamily/Winged helix DNA-binding domain"/>
    <property type="match status" value="1"/>
</dbReference>
<dbReference type="EC" id="5.6.2.2" evidence="5"/>
<keyword evidence="8" id="KW-0799">Topoisomerase</keyword>
<evidence type="ECO:0000256" key="5">
    <source>
        <dbReference type="ARBA" id="ARBA00012895"/>
    </source>
</evidence>
<dbReference type="GO" id="GO:0003677">
    <property type="term" value="F:DNA binding"/>
    <property type="evidence" value="ECO:0007669"/>
    <property type="project" value="UniProtKB-KW"/>
</dbReference>
<keyword evidence="10" id="KW-0413">Isomerase</keyword>
<sequence>MSSAGMFSLDSRENSDTNIADSISHHIEQCCLAFLKSLVDNGKNPRGYVILSNPCVNDHKGYKLKLTSKNSQLIAQMLRTISMIHQLRILKTRKTKRFYRASSDLFYEQKNLFGEQRNLDSCINRICCWLGVDPTSGYLLSSGHGLVIGQLKICRSTGITDCSLKATLIDDFSDANLFTTAQCILVVEKDATFQKLIGEGFLKLFPNTLLVTGRGYPDIATRILLNKLSNLPLFGLLDCDPHGIEIAMTYKYGNCSKTFGVKNQTLSHFEWIGLSRCKLPKFVISAVQFLPLQTSELVKVEKLCQRIAILGNTALLDELIRMRQCSNKLELEAVSGIAPGSMCQYLLRTKLSKYAVVEKSN</sequence>
<evidence type="ECO:0000256" key="6">
    <source>
        <dbReference type="ARBA" id="ARBA00022723"/>
    </source>
</evidence>
<evidence type="ECO:0000256" key="1">
    <source>
        <dbReference type="ARBA" id="ARBA00000185"/>
    </source>
</evidence>
<evidence type="ECO:0000256" key="9">
    <source>
        <dbReference type="ARBA" id="ARBA00023125"/>
    </source>
</evidence>
<evidence type="ECO:0000313" key="15">
    <source>
        <dbReference type="Proteomes" id="UP000270924"/>
    </source>
</evidence>
<dbReference type="InterPro" id="IPR002815">
    <property type="entry name" value="Spo11/TopoVI_A"/>
</dbReference>
<dbReference type="GO" id="GO:0007131">
    <property type="term" value="P:reciprocal meiotic recombination"/>
    <property type="evidence" value="ECO:0007669"/>
    <property type="project" value="TreeGrafter"/>
</dbReference>
<accession>A0A3P7E556</accession>
<evidence type="ECO:0000259" key="12">
    <source>
        <dbReference type="Pfam" id="PF04406"/>
    </source>
</evidence>
<dbReference type="SUPFAM" id="SSF56726">
    <property type="entry name" value="DNA topoisomerase IV, alpha subunit"/>
    <property type="match status" value="1"/>
</dbReference>
<keyword evidence="7" id="KW-0460">Magnesium</keyword>
<dbReference type="AlphaFoldDB" id="A0A3P7E556"/>
<dbReference type="PANTHER" id="PTHR10848">
    <property type="entry name" value="MEIOTIC RECOMBINATION PROTEIN SPO11"/>
    <property type="match status" value="1"/>
</dbReference>
<name>A0A3P7E556_WUCBA</name>
<dbReference type="CDD" id="cd00223">
    <property type="entry name" value="TOPRIM_TopoIIB_SPO"/>
    <property type="match status" value="1"/>
</dbReference>
<keyword evidence="11" id="KW-0539">Nucleus</keyword>
<evidence type="ECO:0000256" key="4">
    <source>
        <dbReference type="ARBA" id="ARBA00006559"/>
    </source>
</evidence>
<dbReference type="PRINTS" id="PR01551">
    <property type="entry name" value="SPO11HOMOLOG"/>
</dbReference>
<evidence type="ECO:0000256" key="7">
    <source>
        <dbReference type="ARBA" id="ARBA00022842"/>
    </source>
</evidence>
<dbReference type="FunCoup" id="A0A3P7E556">
    <property type="interactions" value="264"/>
</dbReference>
<dbReference type="PANTHER" id="PTHR10848:SF0">
    <property type="entry name" value="MEIOTIC RECOMBINATION PROTEIN SPO11"/>
    <property type="match status" value="1"/>
</dbReference>
<protein>
    <recommendedName>
        <fullName evidence="5">DNA topoisomerase (ATP-hydrolyzing)</fullName>
        <ecNumber evidence="5">5.6.2.2</ecNumber>
    </recommendedName>
</protein>
<evidence type="ECO:0000256" key="3">
    <source>
        <dbReference type="ARBA" id="ARBA00004123"/>
    </source>
</evidence>
<dbReference type="GO" id="GO:0000228">
    <property type="term" value="C:nuclear chromosome"/>
    <property type="evidence" value="ECO:0007669"/>
    <property type="project" value="TreeGrafter"/>
</dbReference>
<feature type="domain" description="Topoisomerase 6 subunit A/Spo11 TOPRIM" evidence="13">
    <location>
        <begin position="184"/>
        <end position="351"/>
    </location>
</feature>
<evidence type="ECO:0000256" key="2">
    <source>
        <dbReference type="ARBA" id="ARBA00001946"/>
    </source>
</evidence>
<dbReference type="GO" id="GO:0046872">
    <property type="term" value="F:metal ion binding"/>
    <property type="evidence" value="ECO:0007669"/>
    <property type="project" value="UniProtKB-KW"/>
</dbReference>
<evidence type="ECO:0000259" key="13">
    <source>
        <dbReference type="Pfam" id="PF21180"/>
    </source>
</evidence>
<evidence type="ECO:0000313" key="14">
    <source>
        <dbReference type="EMBL" id="VDM11079.1"/>
    </source>
</evidence>
<keyword evidence="6" id="KW-0479">Metal-binding</keyword>
<keyword evidence="15" id="KW-1185">Reference proteome</keyword>
<dbReference type="GO" id="GO:0003918">
    <property type="term" value="F:DNA topoisomerase type II (double strand cut, ATP-hydrolyzing) activity"/>
    <property type="evidence" value="ECO:0007669"/>
    <property type="project" value="UniProtKB-EC"/>
</dbReference>
<dbReference type="OMA" id="IETAGMF"/>
<dbReference type="InterPro" id="IPR036078">
    <property type="entry name" value="Spo11/TopoVI_A_sf"/>
</dbReference>
<comment type="similarity">
    <text evidence="4">Belongs to the TOP6A family.</text>
</comment>
<dbReference type="Pfam" id="PF04406">
    <property type="entry name" value="TP6A_N"/>
    <property type="match status" value="1"/>
</dbReference>
<dbReference type="Pfam" id="PF21180">
    <property type="entry name" value="TOP6A-Spo11_Toprim"/>
    <property type="match status" value="1"/>
</dbReference>
<evidence type="ECO:0000256" key="10">
    <source>
        <dbReference type="ARBA" id="ARBA00023235"/>
    </source>
</evidence>
<reference evidence="14 15" key="1">
    <citation type="submission" date="2018-11" db="EMBL/GenBank/DDBJ databases">
        <authorList>
            <consortium name="Pathogen Informatics"/>
        </authorList>
    </citation>
    <scope>NUCLEOTIDE SEQUENCE [LARGE SCALE GENOMIC DNA]</scope>
</reference>
<comment type="subcellular location">
    <subcellularLocation>
        <location evidence="3">Nucleus</location>
    </subcellularLocation>
</comment>
<dbReference type="GO" id="GO:0000706">
    <property type="term" value="P:meiotic DNA double-strand break processing"/>
    <property type="evidence" value="ECO:0007669"/>
    <property type="project" value="TreeGrafter"/>
</dbReference>
<dbReference type="GO" id="GO:0042138">
    <property type="term" value="P:meiotic DNA double-strand break formation"/>
    <property type="evidence" value="ECO:0007669"/>
    <property type="project" value="InterPro"/>
</dbReference>
<dbReference type="InParanoid" id="A0A3P7E556"/>
<comment type="catalytic activity">
    <reaction evidence="1">
        <text>ATP-dependent breakage, passage and rejoining of double-stranded DNA.</text>
        <dbReference type="EC" id="5.6.2.2"/>
    </reaction>
</comment>
<dbReference type="OrthoDB" id="5377392at2759"/>
<comment type="cofactor">
    <cofactor evidence="2">
        <name>Mg(2+)</name>
        <dbReference type="ChEBI" id="CHEBI:18420"/>
    </cofactor>
</comment>
<dbReference type="EMBL" id="UYWW01001849">
    <property type="protein sequence ID" value="VDM11079.1"/>
    <property type="molecule type" value="Genomic_DNA"/>
</dbReference>
<dbReference type="Proteomes" id="UP000270924">
    <property type="component" value="Unassembled WGS sequence"/>
</dbReference>
<dbReference type="Gene3D" id="3.40.1360.10">
    <property type="match status" value="1"/>
</dbReference>
<feature type="domain" description="Spo11/DNA topoisomerase VI subunit A N-terminal" evidence="12">
    <location>
        <begin position="74"/>
        <end position="134"/>
    </location>
</feature>
<dbReference type="InterPro" id="IPR013048">
    <property type="entry name" value="Meiotic_Spo11"/>
</dbReference>